<dbReference type="EMBL" id="JAUCMV010000001">
    <property type="protein sequence ID" value="KAK0424180.1"/>
    <property type="molecule type" value="Genomic_DNA"/>
</dbReference>
<dbReference type="Proteomes" id="UP001175271">
    <property type="component" value="Unassembled WGS sequence"/>
</dbReference>
<accession>A0AA39IGY9</accession>
<keyword evidence="1" id="KW-1133">Transmembrane helix</keyword>
<keyword evidence="3" id="KW-1185">Reference proteome</keyword>
<dbReference type="AlphaFoldDB" id="A0AA39IGY9"/>
<comment type="caution">
    <text evidence="2">The sequence shown here is derived from an EMBL/GenBank/DDBJ whole genome shotgun (WGS) entry which is preliminary data.</text>
</comment>
<proteinExistence type="predicted"/>
<evidence type="ECO:0000313" key="3">
    <source>
        <dbReference type="Proteomes" id="UP001175271"/>
    </source>
</evidence>
<organism evidence="2 3">
    <name type="scientific">Steinernema hermaphroditum</name>
    <dbReference type="NCBI Taxonomy" id="289476"/>
    <lineage>
        <taxon>Eukaryota</taxon>
        <taxon>Metazoa</taxon>
        <taxon>Ecdysozoa</taxon>
        <taxon>Nematoda</taxon>
        <taxon>Chromadorea</taxon>
        <taxon>Rhabditida</taxon>
        <taxon>Tylenchina</taxon>
        <taxon>Panagrolaimomorpha</taxon>
        <taxon>Strongyloidoidea</taxon>
        <taxon>Steinernematidae</taxon>
        <taxon>Steinernema</taxon>
    </lineage>
</organism>
<gene>
    <name evidence="2" type="ORF">QR680_008531</name>
</gene>
<name>A0AA39IGY9_9BILA</name>
<reference evidence="2" key="1">
    <citation type="submission" date="2023-06" db="EMBL/GenBank/DDBJ databases">
        <title>Genomic analysis of the entomopathogenic nematode Steinernema hermaphroditum.</title>
        <authorList>
            <person name="Schwarz E.M."/>
            <person name="Heppert J.K."/>
            <person name="Baniya A."/>
            <person name="Schwartz H.T."/>
            <person name="Tan C.-H."/>
            <person name="Antoshechkin I."/>
            <person name="Sternberg P.W."/>
            <person name="Goodrich-Blair H."/>
            <person name="Dillman A.R."/>
        </authorList>
    </citation>
    <scope>NUCLEOTIDE SEQUENCE</scope>
    <source>
        <strain evidence="2">PS9179</strain>
        <tissue evidence="2">Whole animal</tissue>
    </source>
</reference>
<keyword evidence="1" id="KW-0812">Transmembrane</keyword>
<evidence type="ECO:0000256" key="1">
    <source>
        <dbReference type="SAM" id="Phobius"/>
    </source>
</evidence>
<keyword evidence="1" id="KW-0472">Membrane</keyword>
<feature type="transmembrane region" description="Helical" evidence="1">
    <location>
        <begin position="40"/>
        <end position="64"/>
    </location>
</feature>
<evidence type="ECO:0000313" key="2">
    <source>
        <dbReference type="EMBL" id="KAK0424180.1"/>
    </source>
</evidence>
<protein>
    <submittedName>
        <fullName evidence="2">Uncharacterized protein</fullName>
    </submittedName>
</protein>
<sequence length="69" mass="7373">MSKKSPETVNPNPGIDLNFDRVFTEDGDTRRSNAACICMVFSAVIFVLSILTALGAAIAMALQIPWGEG</sequence>